<dbReference type="AlphaFoldDB" id="H8GBA8"/>
<feature type="compositionally biased region" description="Basic residues" evidence="1">
    <location>
        <begin position="35"/>
        <end position="48"/>
    </location>
</feature>
<evidence type="ECO:0000313" key="3">
    <source>
        <dbReference type="Proteomes" id="UP000004705"/>
    </source>
</evidence>
<feature type="compositionally biased region" description="Basic and acidic residues" evidence="1">
    <location>
        <begin position="78"/>
        <end position="89"/>
    </location>
</feature>
<dbReference type="HOGENOM" id="CLU_1160402_0_0_11"/>
<name>H8GBA8_9PSEU</name>
<feature type="region of interest" description="Disordered" evidence="1">
    <location>
        <begin position="1"/>
        <end position="100"/>
    </location>
</feature>
<gene>
    <name evidence="2" type="ORF">SacazDRAFT_00682</name>
</gene>
<evidence type="ECO:0000313" key="2">
    <source>
        <dbReference type="EMBL" id="EHY87630.1"/>
    </source>
</evidence>
<accession>H8GBA8</accession>
<sequence length="239" mass="26820">MRTGAHPPRSHPSHDHDGSAGPVHRLRSLALGGARRVRRRRRRCRPRRPSALPLPCATPRQPGLRCGAARSRRRRTRLHPDRPRGEPGRQRAPAPVRPRRVRRRLRTADALPPRRRPHLLLVPHTVTAGAVLPRPGQPGLPAPRVPGVLEPAPARRVGGRLPHLGSRPAPHLARLPHHGRDHRVLGRHRDARQQRHGHQLRLPQPQTRERLGTRPARPLALVRRGGGRAHPRHVGGWPT</sequence>
<organism evidence="2 3">
    <name type="scientific">Saccharomonospora azurea NA-128</name>
    <dbReference type="NCBI Taxonomy" id="882081"/>
    <lineage>
        <taxon>Bacteria</taxon>
        <taxon>Bacillati</taxon>
        <taxon>Actinomycetota</taxon>
        <taxon>Actinomycetes</taxon>
        <taxon>Pseudonocardiales</taxon>
        <taxon>Pseudonocardiaceae</taxon>
        <taxon>Saccharomonospora</taxon>
    </lineage>
</organism>
<proteinExistence type="predicted"/>
<reference evidence="2 3" key="1">
    <citation type="journal article" date="2012" name="Stand. Genomic Sci.">
        <title>Genome sequence of the soil bacterium Saccharomonospora azurea type strain (NA-128(T)).</title>
        <authorList>
            <person name="Klenk H.P."/>
            <person name="Held B."/>
            <person name="Lucas S."/>
            <person name="Lapidus A."/>
            <person name="Copeland A."/>
            <person name="Hammon N."/>
            <person name="Pitluck S."/>
            <person name="Goodwin L.A."/>
            <person name="Han C."/>
            <person name="Tapia R."/>
            <person name="Brambilla E.M."/>
            <person name="Potter G."/>
            <person name="Land M."/>
            <person name="Ivanova N."/>
            <person name="Rohde M."/>
            <person name="Goker M."/>
            <person name="Detter J.C."/>
            <person name="Kyrpides N.C."/>
            <person name="Woyke T."/>
        </authorList>
    </citation>
    <scope>NUCLEOTIDE SEQUENCE [LARGE SCALE GENOMIC DNA]</scope>
    <source>
        <strain evidence="2 3">NA-128</strain>
    </source>
</reference>
<keyword evidence="3" id="KW-1185">Reference proteome</keyword>
<protein>
    <submittedName>
        <fullName evidence="2">Uncharacterized protein</fullName>
    </submittedName>
</protein>
<feature type="region of interest" description="Disordered" evidence="1">
    <location>
        <begin position="190"/>
        <end position="212"/>
    </location>
</feature>
<evidence type="ECO:0000256" key="1">
    <source>
        <dbReference type="SAM" id="MobiDB-lite"/>
    </source>
</evidence>
<dbReference type="EMBL" id="CM001466">
    <property type="protein sequence ID" value="EHY87630.1"/>
    <property type="molecule type" value="Genomic_DNA"/>
</dbReference>
<dbReference type="Proteomes" id="UP000004705">
    <property type="component" value="Chromosome"/>
</dbReference>